<dbReference type="SMART" id="SM00382">
    <property type="entry name" value="AAA"/>
    <property type="match status" value="1"/>
</dbReference>
<dbReference type="Gene3D" id="1.20.1560.10">
    <property type="entry name" value="ABC transporter type 1, transmembrane domain"/>
    <property type="match status" value="1"/>
</dbReference>
<dbReference type="Pfam" id="PF00664">
    <property type="entry name" value="ABC_membrane"/>
    <property type="match status" value="1"/>
</dbReference>
<name>A0ABU5E2E6_9PROT</name>
<dbReference type="InterPro" id="IPR010128">
    <property type="entry name" value="ATPase_T1SS_PrtD-like"/>
</dbReference>
<dbReference type="PANTHER" id="PTHR24221">
    <property type="entry name" value="ATP-BINDING CASSETTE SUB-FAMILY B"/>
    <property type="match status" value="1"/>
</dbReference>
<dbReference type="InterPro" id="IPR027417">
    <property type="entry name" value="P-loop_NTPase"/>
</dbReference>
<dbReference type="InterPro" id="IPR036640">
    <property type="entry name" value="ABC1_TM_sf"/>
</dbReference>
<reference evidence="10 11" key="1">
    <citation type="journal article" date="2013" name="Antonie Van Leeuwenhoek">
        <title>Dongia rigui sp. nov., isolated from freshwater of a large wetland in Korea.</title>
        <authorList>
            <person name="Baik K.S."/>
            <person name="Hwang Y.M."/>
            <person name="Choi J.S."/>
            <person name="Kwon J."/>
            <person name="Seong C.N."/>
        </authorList>
    </citation>
    <scope>NUCLEOTIDE SEQUENCE [LARGE SCALE GENOMIC DNA]</scope>
    <source>
        <strain evidence="10 11">04SU4-P</strain>
    </source>
</reference>
<dbReference type="Gene3D" id="3.40.50.300">
    <property type="entry name" value="P-loop containing nucleotide triphosphate hydrolases"/>
    <property type="match status" value="1"/>
</dbReference>
<dbReference type="SUPFAM" id="SSF52540">
    <property type="entry name" value="P-loop containing nucleoside triphosphate hydrolases"/>
    <property type="match status" value="1"/>
</dbReference>
<dbReference type="InterPro" id="IPR011527">
    <property type="entry name" value="ABC1_TM_dom"/>
</dbReference>
<evidence type="ECO:0000256" key="7">
    <source>
        <dbReference type="SAM" id="Phobius"/>
    </source>
</evidence>
<dbReference type="Pfam" id="PF00005">
    <property type="entry name" value="ABC_tran"/>
    <property type="match status" value="1"/>
</dbReference>
<dbReference type="PROSITE" id="PS50893">
    <property type="entry name" value="ABC_TRANSPORTER_2"/>
    <property type="match status" value="1"/>
</dbReference>
<dbReference type="PROSITE" id="PS50929">
    <property type="entry name" value="ABC_TM1F"/>
    <property type="match status" value="1"/>
</dbReference>
<evidence type="ECO:0000313" key="11">
    <source>
        <dbReference type="Proteomes" id="UP001271769"/>
    </source>
</evidence>
<keyword evidence="6 7" id="KW-0472">Membrane</keyword>
<feature type="domain" description="ABC transmembrane type-1" evidence="9">
    <location>
        <begin position="17"/>
        <end position="292"/>
    </location>
</feature>
<dbReference type="EMBL" id="JAXCLX010000003">
    <property type="protein sequence ID" value="MDY0873794.1"/>
    <property type="molecule type" value="Genomic_DNA"/>
</dbReference>
<feature type="transmembrane region" description="Helical" evidence="7">
    <location>
        <begin position="50"/>
        <end position="70"/>
    </location>
</feature>
<dbReference type="Proteomes" id="UP001271769">
    <property type="component" value="Unassembled WGS sequence"/>
</dbReference>
<dbReference type="NCBIfam" id="TIGR01842">
    <property type="entry name" value="type_I_sec_PrtD"/>
    <property type="match status" value="1"/>
</dbReference>
<keyword evidence="4" id="KW-0067">ATP-binding</keyword>
<dbReference type="InterPro" id="IPR003593">
    <property type="entry name" value="AAA+_ATPase"/>
</dbReference>
<gene>
    <name evidence="10" type="ORF">SMD31_17770</name>
</gene>
<comment type="subcellular location">
    <subcellularLocation>
        <location evidence="1">Cell membrane</location>
        <topology evidence="1">Multi-pass membrane protein</topology>
    </subcellularLocation>
</comment>
<feature type="transmembrane region" description="Helical" evidence="7">
    <location>
        <begin position="12"/>
        <end position="30"/>
    </location>
</feature>
<sequence>MPGLLRRTLRDCRAHIVAASIFSLGINFLYLTPTIYMLQVYNRVISSGSIATLIMISVATVAALVTLSILEALRNHLLVRLGNHLDATLSEELLQRQVEITNRVGERPGVVRDLDVFRGFLTQTGAAAIFDLPWLPIYLLACFLLHPVLGIVATASMVFMLILAVANEYVTATYLRKSEEAARRNYTFTDASLRNTEVIQAMGMLPAFLRRWSDSRYEMLRQQTRASELGAYLQGMIRFFRLGLQSAIIGLGAWMTINGEVTAGVIYAAAILLARTLSPIEQLVGGWRSFVGARAAARRIDEFLTLPPPADAIQLPTPQGLLSVEGVTYFAPGVVKPILHGVSFTLRPGERLAVIGPSGAGKSTLARLIVGVWQARQGTVRLDSADVYSWDRADFGRHVGYLPQEVELFEGSIKDNIGRFGDATPEQIIAAAMRAGVHDMILRMPDGYETEVGSGGAVLSGGTRQRIGLARALLGNPRLLVLDEPNSNLDSDGERALMAVLNDAPAQGMTSIVISHRAGVLAAVDTILFLRDGVVEKLAPRAEFLAPQPASPMRIASTNPGAA</sequence>
<keyword evidence="2 7" id="KW-0812">Transmembrane</keyword>
<keyword evidence="11" id="KW-1185">Reference proteome</keyword>
<evidence type="ECO:0000259" key="8">
    <source>
        <dbReference type="PROSITE" id="PS50893"/>
    </source>
</evidence>
<organism evidence="10 11">
    <name type="scientific">Dongia rigui</name>
    <dbReference type="NCBI Taxonomy" id="940149"/>
    <lineage>
        <taxon>Bacteria</taxon>
        <taxon>Pseudomonadati</taxon>
        <taxon>Pseudomonadota</taxon>
        <taxon>Alphaproteobacteria</taxon>
        <taxon>Rhodospirillales</taxon>
        <taxon>Dongiaceae</taxon>
        <taxon>Dongia</taxon>
    </lineage>
</organism>
<keyword evidence="5 7" id="KW-1133">Transmembrane helix</keyword>
<evidence type="ECO:0000256" key="4">
    <source>
        <dbReference type="ARBA" id="ARBA00022840"/>
    </source>
</evidence>
<dbReference type="PANTHER" id="PTHR24221:SF248">
    <property type="entry name" value="ABC TRANSPORTER TRANSMEMBRANE REGION"/>
    <property type="match status" value="1"/>
</dbReference>
<evidence type="ECO:0000256" key="6">
    <source>
        <dbReference type="ARBA" id="ARBA00023136"/>
    </source>
</evidence>
<dbReference type="RefSeq" id="WP_320502267.1">
    <property type="nucleotide sequence ID" value="NZ_JAXCLX010000003.1"/>
</dbReference>
<evidence type="ECO:0000256" key="1">
    <source>
        <dbReference type="ARBA" id="ARBA00004651"/>
    </source>
</evidence>
<comment type="caution">
    <text evidence="10">The sequence shown here is derived from an EMBL/GenBank/DDBJ whole genome shotgun (WGS) entry which is preliminary data.</text>
</comment>
<evidence type="ECO:0000313" key="10">
    <source>
        <dbReference type="EMBL" id="MDY0873794.1"/>
    </source>
</evidence>
<accession>A0ABU5E2E6</accession>
<keyword evidence="3" id="KW-0547">Nucleotide-binding</keyword>
<proteinExistence type="predicted"/>
<dbReference type="InterPro" id="IPR039421">
    <property type="entry name" value="Type_1_exporter"/>
</dbReference>
<feature type="domain" description="ABC transporter" evidence="8">
    <location>
        <begin position="322"/>
        <end position="557"/>
    </location>
</feature>
<evidence type="ECO:0000256" key="2">
    <source>
        <dbReference type="ARBA" id="ARBA00022692"/>
    </source>
</evidence>
<protein>
    <submittedName>
        <fullName evidence="10">Type I secretion system permease/ATPase</fullName>
    </submittedName>
</protein>
<evidence type="ECO:0000256" key="3">
    <source>
        <dbReference type="ARBA" id="ARBA00022741"/>
    </source>
</evidence>
<feature type="transmembrane region" description="Helical" evidence="7">
    <location>
        <begin position="137"/>
        <end position="166"/>
    </location>
</feature>
<dbReference type="InterPro" id="IPR003439">
    <property type="entry name" value="ABC_transporter-like_ATP-bd"/>
</dbReference>
<evidence type="ECO:0000256" key="5">
    <source>
        <dbReference type="ARBA" id="ARBA00022989"/>
    </source>
</evidence>
<dbReference type="SUPFAM" id="SSF90123">
    <property type="entry name" value="ABC transporter transmembrane region"/>
    <property type="match status" value="1"/>
</dbReference>
<evidence type="ECO:0000259" key="9">
    <source>
        <dbReference type="PROSITE" id="PS50929"/>
    </source>
</evidence>